<dbReference type="RefSeq" id="XP_030980082.1">
    <property type="nucleotide sequence ID" value="XM_031130535.1"/>
</dbReference>
<evidence type="ECO:0000313" key="4">
    <source>
        <dbReference type="RefSeq" id="XP_030980082.1"/>
    </source>
</evidence>
<reference evidence="4" key="2">
    <citation type="submission" date="2019-10" db="EMBL/GenBank/DDBJ databases">
        <authorList>
            <consortium name="NCBI Genome Project"/>
        </authorList>
    </citation>
    <scope>NUCLEOTIDE SEQUENCE</scope>
    <source>
        <strain evidence="4">NI907</strain>
    </source>
</reference>
<keyword evidence="3" id="KW-1185">Reference proteome</keyword>
<evidence type="ECO:0000313" key="3">
    <source>
        <dbReference type="Proteomes" id="UP000515153"/>
    </source>
</evidence>
<accession>A0A6P8AYX8</accession>
<dbReference type="GeneID" id="41965441"/>
<gene>
    <name evidence="4" type="ORF">PgNI_10562</name>
</gene>
<sequence length="375" mass="38465">MLTVRSSFNLLVFLFLGVLSGGVEAQRKKGNGGRQTPQQQAAQVPQGVSKATDGSTILDMTANINGADIRFKISGPADQFTAASGVQGGAQQAGAEGNLGLNVLLHGDGGQSFFDFPNQAVQGNLMGVAVLAPSVNLLWGNRKGQPAGNSRPDGVADAQAVNDLILDVLPQMVAFNKSNVFFTGVSGGSLTLSGFFMPAHLTNFKGNGVLLDCGALPPAVDFKDAAATLSTTKIHFQSSQQELTSLQQSIPEAIQAYEKLASGAGLSTDQINALQTVDATPNGGHCAFDGKGFVSGIQLVADNFKNIMQGGDGAVQGINVQTVLKGVVGNENPFGRGRGAAAAGATTSGQTGRNAKQAARVAATRRNARAIGQLD</sequence>
<reference evidence="4" key="3">
    <citation type="submission" date="2025-08" db="UniProtKB">
        <authorList>
            <consortium name="RefSeq"/>
        </authorList>
    </citation>
    <scope>IDENTIFICATION</scope>
    <source>
        <strain evidence="4">NI907</strain>
    </source>
</reference>
<evidence type="ECO:0000256" key="2">
    <source>
        <dbReference type="SAM" id="SignalP"/>
    </source>
</evidence>
<proteinExistence type="predicted"/>
<keyword evidence="2" id="KW-0732">Signal</keyword>
<evidence type="ECO:0008006" key="5">
    <source>
        <dbReference type="Google" id="ProtNLM"/>
    </source>
</evidence>
<organism evidence="3 4">
    <name type="scientific">Pyricularia grisea</name>
    <name type="common">Crabgrass-specific blast fungus</name>
    <name type="synonym">Magnaporthe grisea</name>
    <dbReference type="NCBI Taxonomy" id="148305"/>
    <lineage>
        <taxon>Eukaryota</taxon>
        <taxon>Fungi</taxon>
        <taxon>Dikarya</taxon>
        <taxon>Ascomycota</taxon>
        <taxon>Pezizomycotina</taxon>
        <taxon>Sordariomycetes</taxon>
        <taxon>Sordariomycetidae</taxon>
        <taxon>Magnaporthales</taxon>
        <taxon>Pyriculariaceae</taxon>
        <taxon>Pyricularia</taxon>
    </lineage>
</organism>
<feature type="signal peptide" evidence="2">
    <location>
        <begin position="1"/>
        <end position="25"/>
    </location>
</feature>
<dbReference type="Proteomes" id="UP000515153">
    <property type="component" value="Chromosome VII"/>
</dbReference>
<dbReference type="AlphaFoldDB" id="A0A6P8AYX8"/>
<protein>
    <recommendedName>
        <fullName evidence="5">Cyclin-like f-box protein</fullName>
    </recommendedName>
</protein>
<feature type="compositionally biased region" description="Low complexity" evidence="1">
    <location>
        <begin position="35"/>
        <end position="46"/>
    </location>
</feature>
<evidence type="ECO:0000256" key="1">
    <source>
        <dbReference type="SAM" id="MobiDB-lite"/>
    </source>
</evidence>
<feature type="chain" id="PRO_5027783634" description="Cyclin-like f-box protein" evidence="2">
    <location>
        <begin position="26"/>
        <end position="375"/>
    </location>
</feature>
<name>A0A6P8AYX8_PYRGI</name>
<reference evidence="3 4" key="1">
    <citation type="journal article" date="2019" name="Mol. Biol. Evol.">
        <title>Blast fungal genomes show frequent chromosomal changes, gene gains and losses, and effector gene turnover.</title>
        <authorList>
            <person name="Gomez Luciano L.B."/>
            <person name="Jason Tsai I."/>
            <person name="Chuma I."/>
            <person name="Tosa Y."/>
            <person name="Chen Y.H."/>
            <person name="Li J.Y."/>
            <person name="Li M.Y."/>
            <person name="Jade Lu M.Y."/>
            <person name="Nakayashiki H."/>
            <person name="Li W.H."/>
        </authorList>
    </citation>
    <scope>NUCLEOTIDE SEQUENCE [LARGE SCALE GENOMIC DNA]</scope>
    <source>
        <strain evidence="3 4">NI907</strain>
    </source>
</reference>
<dbReference type="KEGG" id="pgri:PgNI_10562"/>
<feature type="region of interest" description="Disordered" evidence="1">
    <location>
        <begin position="26"/>
        <end position="48"/>
    </location>
</feature>